<protein>
    <submittedName>
        <fullName evidence="2">Putative secreted protein</fullName>
    </submittedName>
</protein>
<name>A0A6B0U3A6_IXORI</name>
<feature type="chain" id="PRO_5025646462" evidence="1">
    <location>
        <begin position="25"/>
        <end position="72"/>
    </location>
</feature>
<dbReference type="AlphaFoldDB" id="A0A6B0U3A6"/>
<organism evidence="2">
    <name type="scientific">Ixodes ricinus</name>
    <name type="common">Common tick</name>
    <name type="synonym">Acarus ricinus</name>
    <dbReference type="NCBI Taxonomy" id="34613"/>
    <lineage>
        <taxon>Eukaryota</taxon>
        <taxon>Metazoa</taxon>
        <taxon>Ecdysozoa</taxon>
        <taxon>Arthropoda</taxon>
        <taxon>Chelicerata</taxon>
        <taxon>Arachnida</taxon>
        <taxon>Acari</taxon>
        <taxon>Parasitiformes</taxon>
        <taxon>Ixodida</taxon>
        <taxon>Ixodoidea</taxon>
        <taxon>Ixodidae</taxon>
        <taxon>Ixodinae</taxon>
        <taxon>Ixodes</taxon>
    </lineage>
</organism>
<dbReference type="EMBL" id="GIFC01000912">
    <property type="protein sequence ID" value="MXU82995.1"/>
    <property type="molecule type" value="Transcribed_RNA"/>
</dbReference>
<proteinExistence type="predicted"/>
<sequence>MLWRKKGAHLSGFILAFVFTGQEGWAPKAPLKWVHIAKTHYTKRKIKYIDRSPLLPPTPCSSSFTSRTIAFT</sequence>
<evidence type="ECO:0000256" key="1">
    <source>
        <dbReference type="SAM" id="SignalP"/>
    </source>
</evidence>
<accession>A0A6B0U3A6</accession>
<keyword evidence="1" id="KW-0732">Signal</keyword>
<evidence type="ECO:0000313" key="2">
    <source>
        <dbReference type="EMBL" id="MXU82995.1"/>
    </source>
</evidence>
<feature type="signal peptide" evidence="1">
    <location>
        <begin position="1"/>
        <end position="24"/>
    </location>
</feature>
<reference evidence="2" key="1">
    <citation type="submission" date="2019-12" db="EMBL/GenBank/DDBJ databases">
        <title>An insight into the sialome of adult female Ixodes ricinus ticks feeding for 6 days.</title>
        <authorList>
            <person name="Perner J."/>
            <person name="Ribeiro J.M.C."/>
        </authorList>
    </citation>
    <scope>NUCLEOTIDE SEQUENCE</scope>
    <source>
        <strain evidence="2">Semi-engorged</strain>
        <tissue evidence="2">Salivary glands</tissue>
    </source>
</reference>